<feature type="domain" description="Transglycosylase SLT" evidence="2">
    <location>
        <begin position="19"/>
        <end position="64"/>
    </location>
</feature>
<keyword evidence="4" id="KW-1185">Reference proteome</keyword>
<sequence>MPSVKPVQVPNHLTQALTRAGDKNGVDFDYLLQTAIRESSLDPHAKAKTSSAVGLFQFIEGTWLEVLKEEGPKLGYGSISDKIARTDDGYEVKDPKMRDGILALRENPEMSADLAAAFTRRNGAYLHDKFGRMPSPGELYIAHFMGARGAEKFFNLGLTSPNANAVKHFPAQARANEAIFYDKGKPRTIKQVYQVLVAKHRALSVEAPGTQTAAFAAQQMATSNQGPFSVSQTQGPASPFAMLYRAAPSVEIQSRVGAGATAVPTSQPAVLSQEEIDARRQSFFSRFYSK</sequence>
<name>A0ABQ5UWF1_9HYPH</name>
<dbReference type="InterPro" id="IPR008258">
    <property type="entry name" value="Transglycosylase_SLT_dom_1"/>
</dbReference>
<dbReference type="EMBL" id="BSNI01000002">
    <property type="protein sequence ID" value="GLQ18734.1"/>
    <property type="molecule type" value="Genomic_DNA"/>
</dbReference>
<reference evidence="3" key="2">
    <citation type="submission" date="2023-01" db="EMBL/GenBank/DDBJ databases">
        <title>Draft genome sequence of Maritalea porphyrae strain NBRC 107169.</title>
        <authorList>
            <person name="Sun Q."/>
            <person name="Mori K."/>
        </authorList>
    </citation>
    <scope>NUCLEOTIDE SEQUENCE</scope>
    <source>
        <strain evidence="3">NBRC 107169</strain>
    </source>
</reference>
<comment type="similarity">
    <text evidence="1">Belongs to the virb1 family.</text>
</comment>
<protein>
    <recommendedName>
        <fullName evidence="2">Transglycosylase SLT domain-containing protein</fullName>
    </recommendedName>
</protein>
<evidence type="ECO:0000256" key="1">
    <source>
        <dbReference type="ARBA" id="ARBA00009387"/>
    </source>
</evidence>
<dbReference type="SUPFAM" id="SSF53955">
    <property type="entry name" value="Lysozyme-like"/>
    <property type="match status" value="1"/>
</dbReference>
<accession>A0ABQ5UWF1</accession>
<dbReference type="InterPro" id="IPR023346">
    <property type="entry name" value="Lysozyme-like_dom_sf"/>
</dbReference>
<dbReference type="Gene3D" id="1.10.530.10">
    <property type="match status" value="1"/>
</dbReference>
<evidence type="ECO:0000259" key="2">
    <source>
        <dbReference type="Pfam" id="PF01464"/>
    </source>
</evidence>
<organism evidence="3 4">
    <name type="scientific">Maritalea porphyrae</name>
    <dbReference type="NCBI Taxonomy" id="880732"/>
    <lineage>
        <taxon>Bacteria</taxon>
        <taxon>Pseudomonadati</taxon>
        <taxon>Pseudomonadota</taxon>
        <taxon>Alphaproteobacteria</taxon>
        <taxon>Hyphomicrobiales</taxon>
        <taxon>Devosiaceae</taxon>
        <taxon>Maritalea</taxon>
    </lineage>
</organism>
<gene>
    <name evidence="3" type="ORF">GCM10007879_29830</name>
</gene>
<evidence type="ECO:0000313" key="3">
    <source>
        <dbReference type="EMBL" id="GLQ18734.1"/>
    </source>
</evidence>
<proteinExistence type="inferred from homology"/>
<comment type="caution">
    <text evidence="3">The sequence shown here is derived from an EMBL/GenBank/DDBJ whole genome shotgun (WGS) entry which is preliminary data.</text>
</comment>
<dbReference type="Proteomes" id="UP001161405">
    <property type="component" value="Unassembled WGS sequence"/>
</dbReference>
<evidence type="ECO:0000313" key="4">
    <source>
        <dbReference type="Proteomes" id="UP001161405"/>
    </source>
</evidence>
<reference evidence="3" key="1">
    <citation type="journal article" date="2014" name="Int. J. Syst. Evol. Microbiol.">
        <title>Complete genome of a new Firmicutes species belonging to the dominant human colonic microbiota ('Ruminococcus bicirculans') reveals two chromosomes and a selective capacity to utilize plant glucans.</title>
        <authorList>
            <consortium name="NISC Comparative Sequencing Program"/>
            <person name="Wegmann U."/>
            <person name="Louis P."/>
            <person name="Goesmann A."/>
            <person name="Henrissat B."/>
            <person name="Duncan S.H."/>
            <person name="Flint H.J."/>
        </authorList>
    </citation>
    <scope>NUCLEOTIDE SEQUENCE</scope>
    <source>
        <strain evidence="3">NBRC 107169</strain>
    </source>
</reference>
<dbReference type="Pfam" id="PF01464">
    <property type="entry name" value="SLT"/>
    <property type="match status" value="1"/>
</dbReference>
<dbReference type="RefSeq" id="WP_284365775.1">
    <property type="nucleotide sequence ID" value="NZ_BSNI01000002.1"/>
</dbReference>